<dbReference type="PANTHER" id="PTHR11932">
    <property type="entry name" value="CULLIN"/>
    <property type="match status" value="1"/>
</dbReference>
<dbReference type="InterPro" id="IPR001373">
    <property type="entry name" value="Cullin_N"/>
</dbReference>
<protein>
    <recommendedName>
        <fullName evidence="3">Cullin family profile domain-containing protein</fullName>
    </recommendedName>
</protein>
<evidence type="ECO:0000259" key="3">
    <source>
        <dbReference type="PROSITE" id="PS50069"/>
    </source>
</evidence>
<accession>A0A822EHT0</accession>
<dbReference type="Gene3D" id="1.20.1310.10">
    <property type="entry name" value="Cullin Repeats"/>
    <property type="match status" value="1"/>
</dbReference>
<dbReference type="EMBL" id="CAJOBR010072408">
    <property type="protein sequence ID" value="CAF5103627.1"/>
    <property type="molecule type" value="Genomic_DNA"/>
</dbReference>
<gene>
    <name evidence="4" type="ORF">QYT958_LOCUS44982</name>
</gene>
<dbReference type="InterPro" id="IPR045093">
    <property type="entry name" value="Cullin"/>
</dbReference>
<dbReference type="PROSITE" id="PS50069">
    <property type="entry name" value="CULLIN_2"/>
    <property type="match status" value="1"/>
</dbReference>
<dbReference type="Proteomes" id="UP000663848">
    <property type="component" value="Unassembled WGS sequence"/>
</dbReference>
<dbReference type="SUPFAM" id="SSF75632">
    <property type="entry name" value="Cullin homology domain"/>
    <property type="match status" value="1"/>
</dbReference>
<dbReference type="Pfam" id="PF00888">
    <property type="entry name" value="Cullin"/>
    <property type="match status" value="1"/>
</dbReference>
<proteinExistence type="inferred from homology"/>
<feature type="domain" description="Cullin family profile" evidence="3">
    <location>
        <begin position="1"/>
        <end position="43"/>
    </location>
</feature>
<dbReference type="InterPro" id="IPR016158">
    <property type="entry name" value="Cullin_homology"/>
</dbReference>
<dbReference type="InterPro" id="IPR036317">
    <property type="entry name" value="Cullin_homology_sf"/>
</dbReference>
<evidence type="ECO:0000313" key="5">
    <source>
        <dbReference type="Proteomes" id="UP000663848"/>
    </source>
</evidence>
<organism evidence="4 5">
    <name type="scientific">Rotaria socialis</name>
    <dbReference type="NCBI Taxonomy" id="392032"/>
    <lineage>
        <taxon>Eukaryota</taxon>
        <taxon>Metazoa</taxon>
        <taxon>Spiralia</taxon>
        <taxon>Gnathifera</taxon>
        <taxon>Rotifera</taxon>
        <taxon>Eurotatoria</taxon>
        <taxon>Bdelloidea</taxon>
        <taxon>Philodinida</taxon>
        <taxon>Philodinidae</taxon>
        <taxon>Rotaria</taxon>
    </lineage>
</organism>
<evidence type="ECO:0000256" key="2">
    <source>
        <dbReference type="RuleBase" id="RU003829"/>
    </source>
</evidence>
<dbReference type="GO" id="GO:0031625">
    <property type="term" value="F:ubiquitin protein ligase binding"/>
    <property type="evidence" value="ECO:0007669"/>
    <property type="project" value="InterPro"/>
</dbReference>
<name>A0A822EHT0_9BILA</name>
<dbReference type="AlphaFoldDB" id="A0A822EHT0"/>
<reference evidence="4" key="1">
    <citation type="submission" date="2021-02" db="EMBL/GenBank/DDBJ databases">
        <authorList>
            <person name="Nowell W R."/>
        </authorList>
    </citation>
    <scope>NUCLEOTIDE SEQUENCE</scope>
</reference>
<dbReference type="GO" id="GO:0006511">
    <property type="term" value="P:ubiquitin-dependent protein catabolic process"/>
    <property type="evidence" value="ECO:0007669"/>
    <property type="project" value="InterPro"/>
</dbReference>
<evidence type="ECO:0000313" key="4">
    <source>
        <dbReference type="EMBL" id="CAF5103627.1"/>
    </source>
</evidence>
<evidence type="ECO:0000256" key="1">
    <source>
        <dbReference type="PROSITE-ProRule" id="PRU00330"/>
    </source>
</evidence>
<sequence>VVFNYVEDKDVFQKFYAKLLAKRLVGQLSASDDYEESMITKLKVNRIYF</sequence>
<feature type="non-terminal residue" evidence="4">
    <location>
        <position position="1"/>
    </location>
</feature>
<comment type="caution">
    <text evidence="4">The sequence shown here is derived from an EMBL/GenBank/DDBJ whole genome shotgun (WGS) entry which is preliminary data.</text>
</comment>
<comment type="similarity">
    <text evidence="1 2">Belongs to the cullin family.</text>
</comment>